<dbReference type="CDD" id="cd00067">
    <property type="entry name" value="GAL4"/>
    <property type="match status" value="1"/>
</dbReference>
<dbReference type="InterPro" id="IPR019479">
    <property type="entry name" value="Peroxiredoxin_C"/>
</dbReference>
<evidence type="ECO:0000313" key="17">
    <source>
        <dbReference type="EMBL" id="PSK34679.1"/>
    </source>
</evidence>
<dbReference type="GO" id="GO:0000981">
    <property type="term" value="F:DNA-binding transcription factor activity, RNA polymerase II-specific"/>
    <property type="evidence" value="ECO:0007669"/>
    <property type="project" value="InterPro"/>
</dbReference>
<dbReference type="PROSITE" id="PS50048">
    <property type="entry name" value="ZN2_CY6_FUNGAL_2"/>
    <property type="match status" value="1"/>
</dbReference>
<dbReference type="FunFam" id="3.30.1020.10:FF:000001">
    <property type="entry name" value="1-Cys peroxiredoxin"/>
    <property type="match status" value="1"/>
</dbReference>
<dbReference type="Gene3D" id="3.30.1020.10">
    <property type="entry name" value="Antioxidant, Horf6, Chain A, domain2"/>
    <property type="match status" value="1"/>
</dbReference>
<evidence type="ECO:0008006" key="19">
    <source>
        <dbReference type="Google" id="ProtNLM"/>
    </source>
</evidence>
<dbReference type="InterPro" id="IPR013766">
    <property type="entry name" value="Thioredoxin_domain"/>
</dbReference>
<feature type="region of interest" description="Disordered" evidence="14">
    <location>
        <begin position="204"/>
        <end position="228"/>
    </location>
</feature>
<dbReference type="SMART" id="SM00906">
    <property type="entry name" value="Fungal_trans"/>
    <property type="match status" value="1"/>
</dbReference>
<evidence type="ECO:0000256" key="5">
    <source>
        <dbReference type="ARBA" id="ARBA00022862"/>
    </source>
</evidence>
<dbReference type="SMART" id="SM00066">
    <property type="entry name" value="GAL4"/>
    <property type="match status" value="1"/>
</dbReference>
<evidence type="ECO:0000256" key="14">
    <source>
        <dbReference type="SAM" id="MobiDB-lite"/>
    </source>
</evidence>
<evidence type="ECO:0000259" key="15">
    <source>
        <dbReference type="PROSITE" id="PS50048"/>
    </source>
</evidence>
<dbReference type="Pfam" id="PF00172">
    <property type="entry name" value="Zn_clus"/>
    <property type="match status" value="1"/>
</dbReference>
<dbReference type="GO" id="GO:0006351">
    <property type="term" value="P:DNA-templated transcription"/>
    <property type="evidence" value="ECO:0007669"/>
    <property type="project" value="InterPro"/>
</dbReference>
<feature type="coiled-coil region" evidence="13">
    <location>
        <begin position="92"/>
        <end position="119"/>
    </location>
</feature>
<dbReference type="OrthoDB" id="3163292at2759"/>
<evidence type="ECO:0000256" key="7">
    <source>
        <dbReference type="ARBA" id="ARBA00023015"/>
    </source>
</evidence>
<keyword evidence="7" id="KW-0805">Transcription regulation</keyword>
<dbReference type="FunFam" id="3.40.30.10:FF:000011">
    <property type="entry name" value="Peroxiredoxin PRX1"/>
    <property type="match status" value="1"/>
</dbReference>
<dbReference type="InterPro" id="IPR045020">
    <property type="entry name" value="PRX_1cys"/>
</dbReference>
<evidence type="ECO:0000256" key="9">
    <source>
        <dbReference type="ARBA" id="ARBA00023163"/>
    </source>
</evidence>
<dbReference type="STRING" id="418784.A0A2P7YFD5"/>
<dbReference type="InterPro" id="IPR036864">
    <property type="entry name" value="Zn2-C6_fun-type_DNA-bd_sf"/>
</dbReference>
<keyword evidence="9" id="KW-0804">Transcription</keyword>
<dbReference type="VEuPathDB" id="FungiDB:C7M61_004871"/>
<dbReference type="InterPro" id="IPR051089">
    <property type="entry name" value="prtT"/>
</dbReference>
<evidence type="ECO:0000256" key="4">
    <source>
        <dbReference type="ARBA" id="ARBA00022833"/>
    </source>
</evidence>
<dbReference type="GO" id="GO:0001216">
    <property type="term" value="F:DNA-binding transcription activator activity"/>
    <property type="evidence" value="ECO:0007669"/>
    <property type="project" value="UniProtKB-ARBA"/>
</dbReference>
<dbReference type="Proteomes" id="UP000241107">
    <property type="component" value="Unassembled WGS sequence"/>
</dbReference>
<evidence type="ECO:0000256" key="10">
    <source>
        <dbReference type="ARBA" id="ARBA00023242"/>
    </source>
</evidence>
<keyword evidence="11" id="KW-0676">Redox-active center</keyword>
<comment type="similarity">
    <text evidence="12">Belongs to the peroxiredoxin family. Prx6 subfamily.</text>
</comment>
<dbReference type="GO" id="GO:0000976">
    <property type="term" value="F:transcription cis-regulatory region binding"/>
    <property type="evidence" value="ECO:0007669"/>
    <property type="project" value="TreeGrafter"/>
</dbReference>
<keyword evidence="3" id="KW-0479">Metal-binding</keyword>
<dbReference type="EMBL" id="PYFQ01000019">
    <property type="protein sequence ID" value="PSK34679.1"/>
    <property type="molecule type" value="Genomic_DNA"/>
</dbReference>
<dbReference type="AlphaFoldDB" id="A0A2P7YFD5"/>
<dbReference type="InterPro" id="IPR007219">
    <property type="entry name" value="XnlR_reg_dom"/>
</dbReference>
<organism evidence="17 18">
    <name type="scientific">Candidozyma pseudohaemuli</name>
    <dbReference type="NCBI Taxonomy" id="418784"/>
    <lineage>
        <taxon>Eukaryota</taxon>
        <taxon>Fungi</taxon>
        <taxon>Dikarya</taxon>
        <taxon>Ascomycota</taxon>
        <taxon>Saccharomycotina</taxon>
        <taxon>Pichiomycetes</taxon>
        <taxon>Metschnikowiaceae</taxon>
        <taxon>Candidozyma</taxon>
    </lineage>
</organism>
<dbReference type="InterPro" id="IPR001138">
    <property type="entry name" value="Zn2Cys6_DnaBD"/>
</dbReference>
<dbReference type="FunFam" id="4.10.240.10:FF:000003">
    <property type="entry name" value="C6 transcription factor (Leu3)"/>
    <property type="match status" value="1"/>
</dbReference>
<feature type="domain" description="Thioredoxin" evidence="16">
    <location>
        <begin position="921"/>
        <end position="1086"/>
    </location>
</feature>
<keyword evidence="4" id="KW-0862">Zinc</keyword>
<accession>A0A2P7YFD5</accession>
<dbReference type="PANTHER" id="PTHR31845">
    <property type="entry name" value="FINGER DOMAIN PROTEIN, PUTATIVE-RELATED"/>
    <property type="match status" value="1"/>
</dbReference>
<dbReference type="RefSeq" id="XP_024711565.1">
    <property type="nucleotide sequence ID" value="XM_024860185.1"/>
</dbReference>
<protein>
    <recommendedName>
        <fullName evidence="19">Thioredoxin domain-containing protein</fullName>
    </recommendedName>
</protein>
<dbReference type="GO" id="GO:0008270">
    <property type="term" value="F:zinc ion binding"/>
    <property type="evidence" value="ECO:0007669"/>
    <property type="project" value="InterPro"/>
</dbReference>
<feature type="region of interest" description="Disordered" evidence="14">
    <location>
        <begin position="1"/>
        <end position="37"/>
    </location>
</feature>
<dbReference type="PROSITE" id="PS51352">
    <property type="entry name" value="THIOREDOXIN_2"/>
    <property type="match status" value="1"/>
</dbReference>
<dbReference type="CDD" id="cd03016">
    <property type="entry name" value="PRX_1cys"/>
    <property type="match status" value="1"/>
</dbReference>
<dbReference type="CDD" id="cd12148">
    <property type="entry name" value="fungal_TF_MHR"/>
    <property type="match status" value="1"/>
</dbReference>
<dbReference type="Pfam" id="PF00578">
    <property type="entry name" value="AhpC-TSA"/>
    <property type="match status" value="1"/>
</dbReference>
<dbReference type="Gene3D" id="4.10.240.10">
    <property type="entry name" value="Zn(2)-C6 fungal-type DNA-binding domain"/>
    <property type="match status" value="1"/>
</dbReference>
<evidence type="ECO:0000256" key="11">
    <source>
        <dbReference type="ARBA" id="ARBA00023284"/>
    </source>
</evidence>
<dbReference type="SUPFAM" id="SSF57701">
    <property type="entry name" value="Zn2/Cys6 DNA-binding domain"/>
    <property type="match status" value="1"/>
</dbReference>
<dbReference type="GO" id="GO:0005634">
    <property type="term" value="C:nucleus"/>
    <property type="evidence" value="ECO:0007669"/>
    <property type="project" value="UniProtKB-SubCell"/>
</dbReference>
<keyword evidence="18" id="KW-1185">Reference proteome</keyword>
<evidence type="ECO:0000256" key="2">
    <source>
        <dbReference type="ARBA" id="ARBA00022559"/>
    </source>
</evidence>
<keyword evidence="2" id="KW-0575">Peroxidase</keyword>
<keyword evidence="8" id="KW-0238">DNA-binding</keyword>
<sequence length="1136" mass="127433">MLNKRKSVPQDYTSKRSRSTSSPPPSGLSKPSTMALQASKQSRPVTLCTFCRQHKIKCNASENYPNPCTRCSKMGLKCEIDPQFKPKKGSQIQMLIGDVEELKSKIEMLSKNEHLLTQALNQHNHFMLHSLTSPTYPASARPPLLARTMLGHNTPNLAIDQFAGGHFTPPPGPSLVPAQPAFNAINDATGSGQAITNLSQMLQNSTDNSPATFASDTQGNYTQSPEELPQRETYSEFILGDVRLALEKADELHDRFMTKFLPFLPILTSALATELYTKSQLLFWTVMLTALLSEPDPSLYMSLATLIKQLAIETCWIRTPRSTHVVQALIILAIWPLPNEKVLDDASYRFVGLAKNLSLQLGLHRGGEFIQEFSRTQVNLGPNSDIWRTRSWLAVFFCDQFWSSALGLPPSINTTDYLLENARVDQSLPANFRCLISLSIFQCKLVNVMGISVTRSDGLLEPSNRAASLNILDRELERLKFKLNIMEGSAIEMYYLYLRLMICCFAFLPGTPIEDQVKYVSTAYLSATRIITIASQLVSVNYISLIELPIYVRQAITYAAFILFKLHLSRYLIDKYVDSARQSIVTVHRLFRNTLSSWKDLQNDLSRTAKVLENLNIVLYTYPEIFYDDESTSTEGSIISRMRSHLTASLFYDLVWSIHEARRRTLQNKENGEEETVKVKEEEGVKKPLALPFYNQITKDDFKAMTTTTPNGTTITTLVPTDQALNQAKLESDNGSKKPMEINGIPLAMLEATGSTKDVDSIRFSSFDEAKSLRNEATDPVERVGFAADLTQGTEFLLEAQSQQQQPLAILETQPQIELQEVLSQQNSPNYDGPMDRGNFAYNNGMGSAGMADQLDNFFQQQSHGWLNNNHQDDDFLGWIDQLTMIQSITRIAPLTKQFLRPSVQAARLYSSFNPADQPRVRIGSTAPDFTADTTKGKVSFHDFIEKSKQWIVFFSHPADFTPVCTTELGAFSKLAPEFKNRNTTLFGLSTEGVESHNAWIKDIEDVTGGDPFSFPIIADPSKEIAFKYDMVSQDDFEKLKDKMVPTVRSVFIIDPSKKVRLIMTYPASTGRNSAEVLRVLDALQLTDSKGVVTPIDWTKGEDVIIPPTVSNEDAKAKFGDFKTIKPYLRTTKDPQ</sequence>
<comment type="subcellular location">
    <subcellularLocation>
        <location evidence="1">Nucleus</location>
    </subcellularLocation>
</comment>
<feature type="domain" description="Zn(2)-C6 fungal-type" evidence="15">
    <location>
        <begin position="47"/>
        <end position="80"/>
    </location>
</feature>
<evidence type="ECO:0000256" key="13">
    <source>
        <dbReference type="SAM" id="Coils"/>
    </source>
</evidence>
<comment type="caution">
    <text evidence="17">The sequence shown here is derived from an EMBL/GenBank/DDBJ whole genome shotgun (WGS) entry which is preliminary data.</text>
</comment>
<evidence type="ECO:0000259" key="16">
    <source>
        <dbReference type="PROSITE" id="PS51352"/>
    </source>
</evidence>
<evidence type="ECO:0000256" key="8">
    <source>
        <dbReference type="ARBA" id="ARBA00023125"/>
    </source>
</evidence>
<dbReference type="PANTHER" id="PTHR31845:SF6">
    <property type="entry name" value="TRANSCRIPTION FACTOR SEF1-RELATED"/>
    <property type="match status" value="1"/>
</dbReference>
<evidence type="ECO:0000313" key="18">
    <source>
        <dbReference type="Proteomes" id="UP000241107"/>
    </source>
</evidence>
<feature type="compositionally biased region" description="Polar residues" evidence="14">
    <location>
        <begin position="204"/>
        <end position="225"/>
    </location>
</feature>
<dbReference type="InterPro" id="IPR000866">
    <property type="entry name" value="AhpC/TSA"/>
</dbReference>
<evidence type="ECO:0000256" key="12">
    <source>
        <dbReference type="ARBA" id="ARBA00025719"/>
    </source>
</evidence>
<keyword evidence="13" id="KW-0175">Coiled coil</keyword>
<dbReference type="SUPFAM" id="SSF52833">
    <property type="entry name" value="Thioredoxin-like"/>
    <property type="match status" value="1"/>
</dbReference>
<evidence type="ECO:0000256" key="3">
    <source>
        <dbReference type="ARBA" id="ARBA00022723"/>
    </source>
</evidence>
<reference evidence="17 18" key="1">
    <citation type="submission" date="2018-03" db="EMBL/GenBank/DDBJ databases">
        <title>Candida pseudohaemulonii genome assembly and annotation.</title>
        <authorList>
            <person name="Munoz J.F."/>
            <person name="Gade L.G."/>
            <person name="Chow N.A."/>
            <person name="Litvintseva A.P."/>
            <person name="Loparev V.N."/>
            <person name="Cuomo C.A."/>
        </authorList>
    </citation>
    <scope>NUCLEOTIDE SEQUENCE [LARGE SCALE GENOMIC DNA]</scope>
    <source>
        <strain evidence="17 18">B12108</strain>
    </source>
</reference>
<keyword evidence="10" id="KW-0539">Nucleus</keyword>
<dbReference type="InterPro" id="IPR036249">
    <property type="entry name" value="Thioredoxin-like_sf"/>
</dbReference>
<dbReference type="Gene3D" id="3.40.30.10">
    <property type="entry name" value="Glutaredoxin"/>
    <property type="match status" value="1"/>
</dbReference>
<keyword evidence="5" id="KW-0049">Antioxidant</keyword>
<name>A0A2P7YFD5_9ASCO</name>
<keyword evidence="6" id="KW-0560">Oxidoreductase</keyword>
<gene>
    <name evidence="17" type="ORF">C7M61_004871</name>
</gene>
<dbReference type="GO" id="GO:0051920">
    <property type="term" value="F:peroxiredoxin activity"/>
    <property type="evidence" value="ECO:0007669"/>
    <property type="project" value="InterPro"/>
</dbReference>
<proteinExistence type="inferred from homology"/>
<evidence type="ECO:0000256" key="6">
    <source>
        <dbReference type="ARBA" id="ARBA00023002"/>
    </source>
</evidence>
<evidence type="ECO:0000256" key="1">
    <source>
        <dbReference type="ARBA" id="ARBA00004123"/>
    </source>
</evidence>
<dbReference type="Pfam" id="PF04082">
    <property type="entry name" value="Fungal_trans"/>
    <property type="match status" value="1"/>
</dbReference>
<dbReference type="GeneID" id="36568258"/>
<dbReference type="Pfam" id="PF10417">
    <property type="entry name" value="1-cysPrx_C"/>
    <property type="match status" value="1"/>
</dbReference>